<evidence type="ECO:0008006" key="4">
    <source>
        <dbReference type="Google" id="ProtNLM"/>
    </source>
</evidence>
<feature type="region of interest" description="Disordered" evidence="1">
    <location>
        <begin position="202"/>
        <end position="226"/>
    </location>
</feature>
<feature type="region of interest" description="Disordered" evidence="1">
    <location>
        <begin position="313"/>
        <end position="394"/>
    </location>
</feature>
<feature type="compositionally biased region" description="Polar residues" evidence="1">
    <location>
        <begin position="44"/>
        <end position="59"/>
    </location>
</feature>
<dbReference type="InParanoid" id="A0A1Y2AH93"/>
<proteinExistence type="predicted"/>
<sequence>MQYRVVARTHGNRTRRSKRVPRGTVKWQKSENVLKPIITLNTPYHTRNTMSDSDNSVNESRYDDNNQLDIARDSTVSATMLDSTHPTTSHPTTFLSIFAGLGFYVKSDLFKDENGWLYTFKIEMHGGTTVPVQLSPHLAIVIPSPDYAVSADGIRRIRQNVDAIPGILPNQIVVTSHWVDLSIEAGQPVLLERAWDWDDSWAGHDQEGSSSTEPGMGQGKKRNREILEIKERDRERFERMAGWIMEYFGREDTGNRPSLVKFFEWCATKELNGLKTEAHQTFYRKYRSKLESYIPSSHRPKKIKKIEDRLPPARNSISISTPDCASGSGTGSGSDYGRRQGKWAPYKTEAPRPRPSAGVRLTRETLAGMGILESSNEGGEHNEKSGVGEVDSSI</sequence>
<reference evidence="2 3" key="1">
    <citation type="submission" date="2016-07" db="EMBL/GenBank/DDBJ databases">
        <title>Pervasive Adenine N6-methylation of Active Genes in Fungi.</title>
        <authorList>
            <consortium name="DOE Joint Genome Institute"/>
            <person name="Mondo S.J."/>
            <person name="Dannebaum R.O."/>
            <person name="Kuo R.C."/>
            <person name="Labutti K."/>
            <person name="Haridas S."/>
            <person name="Kuo A."/>
            <person name="Salamov A."/>
            <person name="Ahrendt S.R."/>
            <person name="Lipzen A."/>
            <person name="Sullivan W."/>
            <person name="Andreopoulos W.B."/>
            <person name="Clum A."/>
            <person name="Lindquist E."/>
            <person name="Daum C."/>
            <person name="Ramamoorthy G.K."/>
            <person name="Gryganskyi A."/>
            <person name="Culley D."/>
            <person name="Magnuson J.K."/>
            <person name="James T.Y."/>
            <person name="O'Malley M.A."/>
            <person name="Stajich J.E."/>
            <person name="Spatafora J.W."/>
            <person name="Visel A."/>
            <person name="Grigoriev I.V."/>
        </authorList>
    </citation>
    <scope>NUCLEOTIDE SEQUENCE [LARGE SCALE GENOMIC DNA]</scope>
    <source>
        <strain evidence="2 3">68-887.2</strain>
    </source>
</reference>
<evidence type="ECO:0000256" key="1">
    <source>
        <dbReference type="SAM" id="MobiDB-lite"/>
    </source>
</evidence>
<keyword evidence="3" id="KW-1185">Reference proteome</keyword>
<evidence type="ECO:0000313" key="2">
    <source>
        <dbReference type="EMBL" id="ORY21949.1"/>
    </source>
</evidence>
<organism evidence="2 3">
    <name type="scientific">Naematelia encephala</name>
    <dbReference type="NCBI Taxonomy" id="71784"/>
    <lineage>
        <taxon>Eukaryota</taxon>
        <taxon>Fungi</taxon>
        <taxon>Dikarya</taxon>
        <taxon>Basidiomycota</taxon>
        <taxon>Agaricomycotina</taxon>
        <taxon>Tremellomycetes</taxon>
        <taxon>Tremellales</taxon>
        <taxon>Naemateliaceae</taxon>
        <taxon>Naematelia</taxon>
    </lineage>
</organism>
<dbReference type="AlphaFoldDB" id="A0A1Y2AH93"/>
<feature type="region of interest" description="Disordered" evidence="1">
    <location>
        <begin position="44"/>
        <end position="63"/>
    </location>
</feature>
<dbReference type="Proteomes" id="UP000193986">
    <property type="component" value="Unassembled WGS sequence"/>
</dbReference>
<dbReference type="EMBL" id="MCFC01000101">
    <property type="protein sequence ID" value="ORY21949.1"/>
    <property type="molecule type" value="Genomic_DNA"/>
</dbReference>
<gene>
    <name evidence="2" type="ORF">BCR39DRAFT_552597</name>
</gene>
<accession>A0A1Y2AH93</accession>
<evidence type="ECO:0000313" key="3">
    <source>
        <dbReference type="Proteomes" id="UP000193986"/>
    </source>
</evidence>
<comment type="caution">
    <text evidence="2">The sequence shown here is derived from an EMBL/GenBank/DDBJ whole genome shotgun (WGS) entry which is preliminary data.</text>
</comment>
<name>A0A1Y2AH93_9TREE</name>
<protein>
    <recommendedName>
        <fullName evidence="4">BRCT domain-containing protein</fullName>
    </recommendedName>
</protein>